<sequence length="272" mass="29103">MGMNRRLCLITGASSGIGAEFAKQYAALGWDLALTARRADRLQVLAAELHARHGVLVEVIPEDLANPGAPPRIIAALEGKGREIDALVNNAGYGLPGTFLSTSWSDQADFLQVLYTAPVELTHRVLPGMAARGFGRIINVASLAGYTAGSAGHTLYGSVKSAMIKFSESVAAECETLGHKDVHCTALCPGFTWSEFHDVNGMRETTNKMPKWMWMEAAPVVKAGIEAVNRGQPVVVPGVFNKAVATLTRILPEPVGRALAHSQTARYRKLEG</sequence>
<dbReference type="PANTHER" id="PTHR44196:SF2">
    <property type="entry name" value="SHORT-CHAIN DEHYDROGENASE-RELATED"/>
    <property type="match status" value="1"/>
</dbReference>
<evidence type="ECO:0000313" key="4">
    <source>
        <dbReference type="EMBL" id="KCZ91948.1"/>
    </source>
</evidence>
<keyword evidence="5" id="KW-1185">Reference proteome</keyword>
<dbReference type="OrthoDB" id="9808814at2"/>
<dbReference type="PRINTS" id="PR00081">
    <property type="entry name" value="GDHRDH"/>
</dbReference>
<gene>
    <name evidence="4" type="ORF">HHI_11984</name>
</gene>
<dbReference type="GO" id="GO:0016491">
    <property type="term" value="F:oxidoreductase activity"/>
    <property type="evidence" value="ECO:0007669"/>
    <property type="project" value="UniProtKB-KW"/>
</dbReference>
<dbReference type="Gene3D" id="3.40.50.720">
    <property type="entry name" value="NAD(P)-binding Rossmann-like Domain"/>
    <property type="match status" value="1"/>
</dbReference>
<comment type="caution">
    <text evidence="4">The sequence shown here is derived from an EMBL/GenBank/DDBJ whole genome shotgun (WGS) entry which is preliminary data.</text>
</comment>
<name>A0A059FN90_9PROT</name>
<dbReference type="SUPFAM" id="SSF51735">
    <property type="entry name" value="NAD(P)-binding Rossmann-fold domains"/>
    <property type="match status" value="1"/>
</dbReference>
<dbReference type="Proteomes" id="UP000025061">
    <property type="component" value="Unassembled WGS sequence"/>
</dbReference>
<keyword evidence="2" id="KW-0560">Oxidoreductase</keyword>
<evidence type="ECO:0000313" key="5">
    <source>
        <dbReference type="Proteomes" id="UP000025061"/>
    </source>
</evidence>
<evidence type="ECO:0000256" key="2">
    <source>
        <dbReference type="ARBA" id="ARBA00023002"/>
    </source>
</evidence>
<reference evidence="4 5" key="1">
    <citation type="submission" date="2013-04" db="EMBL/GenBank/DDBJ databases">
        <title>Hyphomonas hirschiana VP5 Genome Sequencing.</title>
        <authorList>
            <person name="Lai Q."/>
            <person name="Shao Z."/>
        </authorList>
    </citation>
    <scope>NUCLEOTIDE SEQUENCE [LARGE SCALE GENOMIC DNA]</scope>
    <source>
        <strain evidence="4 5">VP5</strain>
    </source>
</reference>
<evidence type="ECO:0000256" key="1">
    <source>
        <dbReference type="ARBA" id="ARBA00006484"/>
    </source>
</evidence>
<dbReference type="PIRSF" id="PIRSF000126">
    <property type="entry name" value="11-beta-HSD1"/>
    <property type="match status" value="1"/>
</dbReference>
<dbReference type="PATRIC" id="fig|1280951.3.peg.2415"/>
<dbReference type="Pfam" id="PF00106">
    <property type="entry name" value="adh_short"/>
    <property type="match status" value="1"/>
</dbReference>
<dbReference type="AlphaFoldDB" id="A0A059FN90"/>
<proteinExistence type="inferred from homology"/>
<evidence type="ECO:0000256" key="3">
    <source>
        <dbReference type="RuleBase" id="RU000363"/>
    </source>
</evidence>
<comment type="similarity">
    <text evidence="1 3">Belongs to the short-chain dehydrogenases/reductases (SDR) family.</text>
</comment>
<dbReference type="PANTHER" id="PTHR44196">
    <property type="entry name" value="DEHYDROGENASE/REDUCTASE SDR FAMILY MEMBER 7B"/>
    <property type="match status" value="1"/>
</dbReference>
<dbReference type="GO" id="GO:0016020">
    <property type="term" value="C:membrane"/>
    <property type="evidence" value="ECO:0007669"/>
    <property type="project" value="TreeGrafter"/>
</dbReference>
<dbReference type="InterPro" id="IPR002347">
    <property type="entry name" value="SDR_fam"/>
</dbReference>
<dbReference type="InterPro" id="IPR036291">
    <property type="entry name" value="NAD(P)-bd_dom_sf"/>
</dbReference>
<accession>A0A059FN90</accession>
<protein>
    <submittedName>
        <fullName evidence="4">Short chain dehydrogenase/reductase family oxidoreductase</fullName>
    </submittedName>
</protein>
<organism evidence="4 5">
    <name type="scientific">Hyphomonas hirschiana VP5</name>
    <dbReference type="NCBI Taxonomy" id="1280951"/>
    <lineage>
        <taxon>Bacteria</taxon>
        <taxon>Pseudomonadati</taxon>
        <taxon>Pseudomonadota</taxon>
        <taxon>Alphaproteobacteria</taxon>
        <taxon>Hyphomonadales</taxon>
        <taxon>Hyphomonadaceae</taxon>
        <taxon>Hyphomonas</taxon>
    </lineage>
</organism>
<dbReference type="EMBL" id="ARYI01000010">
    <property type="protein sequence ID" value="KCZ91948.1"/>
    <property type="molecule type" value="Genomic_DNA"/>
</dbReference>
<dbReference type="PRINTS" id="PR00080">
    <property type="entry name" value="SDRFAMILY"/>
</dbReference>